<evidence type="ECO:0000313" key="3">
    <source>
        <dbReference type="Proteomes" id="UP000663836"/>
    </source>
</evidence>
<dbReference type="InterPro" id="IPR032438">
    <property type="entry name" value="ERCC3_RAD25_C"/>
</dbReference>
<accession>A0A820FXY4</accession>
<reference evidence="2" key="1">
    <citation type="submission" date="2021-02" db="EMBL/GenBank/DDBJ databases">
        <authorList>
            <person name="Nowell W R."/>
        </authorList>
    </citation>
    <scope>NUCLEOTIDE SEQUENCE</scope>
</reference>
<organism evidence="2 3">
    <name type="scientific">Rotaria sordida</name>
    <dbReference type="NCBI Taxonomy" id="392033"/>
    <lineage>
        <taxon>Eukaryota</taxon>
        <taxon>Metazoa</taxon>
        <taxon>Spiralia</taxon>
        <taxon>Gnathifera</taxon>
        <taxon>Rotifera</taxon>
        <taxon>Eurotatoria</taxon>
        <taxon>Bdelloidea</taxon>
        <taxon>Philodinida</taxon>
        <taxon>Philodinidae</taxon>
        <taxon>Rotaria</taxon>
    </lineage>
</organism>
<gene>
    <name evidence="2" type="ORF">JBS370_LOCUS39297</name>
</gene>
<sequence>ANILIQISSHGESRRQEAQRLGRIL</sequence>
<name>A0A820FXY4_9BILA</name>
<dbReference type="EMBL" id="CAJOBD010026332">
    <property type="protein sequence ID" value="CAF4267312.1"/>
    <property type="molecule type" value="Genomic_DNA"/>
</dbReference>
<protein>
    <recommendedName>
        <fullName evidence="1">ERCC3/RAD25/XPB helicase C-terminal domain-containing protein</fullName>
    </recommendedName>
</protein>
<feature type="non-terminal residue" evidence="2">
    <location>
        <position position="1"/>
    </location>
</feature>
<dbReference type="Proteomes" id="UP000663836">
    <property type="component" value="Unassembled WGS sequence"/>
</dbReference>
<comment type="caution">
    <text evidence="2">The sequence shown here is derived from an EMBL/GenBank/DDBJ whole genome shotgun (WGS) entry which is preliminary data.</text>
</comment>
<evidence type="ECO:0000259" key="1">
    <source>
        <dbReference type="Pfam" id="PF16203"/>
    </source>
</evidence>
<proteinExistence type="predicted"/>
<evidence type="ECO:0000313" key="2">
    <source>
        <dbReference type="EMBL" id="CAF4267312.1"/>
    </source>
</evidence>
<feature type="domain" description="ERCC3/RAD25/XPB helicase C-terminal" evidence="1">
    <location>
        <begin position="1"/>
        <end position="25"/>
    </location>
</feature>
<dbReference type="AlphaFoldDB" id="A0A820FXY4"/>
<dbReference type="Pfam" id="PF16203">
    <property type="entry name" value="ERCC3_RAD25_C"/>
    <property type="match status" value="1"/>
</dbReference>